<sequence length="529" mass="57193">MPANMAASMLSLSPLLFFFFLISSAISHSGAINNSDFTILETTVEEIQAAFSRNDLTSSELVDFYLRQIQKLNPVLGAVLEVNPDARDEAEQADRERRGGELVGALHGIPVMLKDSIGSRDKMNTTAGSYALLGSKVAREAHVTKKLREAGAVILGKASLSEWYSCRSSEAPENWCARGGYATNPYVEGGSTCGSSFGSAISVATNMVAVSLGTETDGSIICPADRSSVVGIKPTVGLTSRAGVIPISPRQDSIGPICRTVADAVHVLDVIVGFDPRDYNATKSAAKFIPQGGYKQFLREEGLKGKKLGVVRNPFFTPYDGSNAISIFESHLNIFRQRGATVVDNLEIENSSMILDPFQSGETLALLAEFKSSINEYLQELVYSPVRSLAEIIEFNIKHPDLEKTNVYGQDLFIASEMTNGIPPIEALEMMEQLSENGFEKLMKENELDALVTIGSDVATVLAIGGYPAITVPAGYDNKGMPFGVCFGGLKGTEPKLIEIAYAFEQATKARKPPPNFHLPEEEFLLSYT</sequence>
<feature type="domain" description="Amidase" evidence="2">
    <location>
        <begin position="60"/>
        <end position="453"/>
    </location>
</feature>
<dbReference type="InterPro" id="IPR036928">
    <property type="entry name" value="AS_sf"/>
</dbReference>
<accession>A0ABU6U7A8</accession>
<organism evidence="3 4">
    <name type="scientific">Stylosanthes scabra</name>
    <dbReference type="NCBI Taxonomy" id="79078"/>
    <lineage>
        <taxon>Eukaryota</taxon>
        <taxon>Viridiplantae</taxon>
        <taxon>Streptophyta</taxon>
        <taxon>Embryophyta</taxon>
        <taxon>Tracheophyta</taxon>
        <taxon>Spermatophyta</taxon>
        <taxon>Magnoliopsida</taxon>
        <taxon>eudicotyledons</taxon>
        <taxon>Gunneridae</taxon>
        <taxon>Pentapetalae</taxon>
        <taxon>rosids</taxon>
        <taxon>fabids</taxon>
        <taxon>Fabales</taxon>
        <taxon>Fabaceae</taxon>
        <taxon>Papilionoideae</taxon>
        <taxon>50 kb inversion clade</taxon>
        <taxon>dalbergioids sensu lato</taxon>
        <taxon>Dalbergieae</taxon>
        <taxon>Pterocarpus clade</taxon>
        <taxon>Stylosanthes</taxon>
    </lineage>
</organism>
<feature type="chain" id="PRO_5047377229" description="Amidase domain-containing protein" evidence="1">
    <location>
        <begin position="32"/>
        <end position="529"/>
    </location>
</feature>
<evidence type="ECO:0000256" key="1">
    <source>
        <dbReference type="SAM" id="SignalP"/>
    </source>
</evidence>
<protein>
    <recommendedName>
        <fullName evidence="2">Amidase domain-containing protein</fullName>
    </recommendedName>
</protein>
<keyword evidence="4" id="KW-1185">Reference proteome</keyword>
<dbReference type="SUPFAM" id="SSF75304">
    <property type="entry name" value="Amidase signature (AS) enzymes"/>
    <property type="match status" value="1"/>
</dbReference>
<evidence type="ECO:0000313" key="3">
    <source>
        <dbReference type="EMBL" id="MED6157066.1"/>
    </source>
</evidence>
<keyword evidence="1" id="KW-0732">Signal</keyword>
<dbReference type="PANTHER" id="PTHR42678">
    <property type="entry name" value="AMIDASE"/>
    <property type="match status" value="1"/>
</dbReference>
<dbReference type="Proteomes" id="UP001341840">
    <property type="component" value="Unassembled WGS sequence"/>
</dbReference>
<dbReference type="EMBL" id="JASCZI010120891">
    <property type="protein sequence ID" value="MED6157066.1"/>
    <property type="molecule type" value="Genomic_DNA"/>
</dbReference>
<evidence type="ECO:0000259" key="2">
    <source>
        <dbReference type="Pfam" id="PF01425"/>
    </source>
</evidence>
<reference evidence="3 4" key="1">
    <citation type="journal article" date="2023" name="Plants (Basel)">
        <title>Bridging the Gap: Combining Genomics and Transcriptomics Approaches to Understand Stylosanthes scabra, an Orphan Legume from the Brazilian Caatinga.</title>
        <authorList>
            <person name="Ferreira-Neto J.R.C."/>
            <person name="da Silva M.D."/>
            <person name="Binneck E."/>
            <person name="de Melo N.F."/>
            <person name="da Silva R.H."/>
            <person name="de Melo A.L.T.M."/>
            <person name="Pandolfi V."/>
            <person name="Bustamante F.O."/>
            <person name="Brasileiro-Vidal A.C."/>
            <person name="Benko-Iseppon A.M."/>
        </authorList>
    </citation>
    <scope>NUCLEOTIDE SEQUENCE [LARGE SCALE GENOMIC DNA]</scope>
    <source>
        <tissue evidence="3">Leaves</tissue>
    </source>
</reference>
<feature type="signal peptide" evidence="1">
    <location>
        <begin position="1"/>
        <end position="31"/>
    </location>
</feature>
<gene>
    <name evidence="3" type="ORF">PIB30_019903</name>
</gene>
<proteinExistence type="predicted"/>
<dbReference type="Gene3D" id="3.90.1300.10">
    <property type="entry name" value="Amidase signature (AS) domain"/>
    <property type="match status" value="1"/>
</dbReference>
<name>A0ABU6U7A8_9FABA</name>
<dbReference type="Pfam" id="PF01425">
    <property type="entry name" value="Amidase"/>
    <property type="match status" value="1"/>
</dbReference>
<dbReference type="InterPro" id="IPR023631">
    <property type="entry name" value="Amidase_dom"/>
</dbReference>
<evidence type="ECO:0000313" key="4">
    <source>
        <dbReference type="Proteomes" id="UP001341840"/>
    </source>
</evidence>
<dbReference type="PANTHER" id="PTHR42678:SF25">
    <property type="entry name" value="AMIDASE C869.01"/>
    <property type="match status" value="1"/>
</dbReference>
<comment type="caution">
    <text evidence="3">The sequence shown here is derived from an EMBL/GenBank/DDBJ whole genome shotgun (WGS) entry which is preliminary data.</text>
</comment>